<name>A0A9P5LIV9_9HYPO</name>
<evidence type="ECO:0000313" key="1">
    <source>
        <dbReference type="EMBL" id="KAF7553056.1"/>
    </source>
</evidence>
<proteinExistence type="predicted"/>
<reference evidence="1" key="1">
    <citation type="submission" date="2020-03" db="EMBL/GenBank/DDBJ databases">
        <title>Draft Genome Sequence of Cylindrodendrum hubeiense.</title>
        <authorList>
            <person name="Buettner E."/>
            <person name="Kellner H."/>
        </authorList>
    </citation>
    <scope>NUCLEOTIDE SEQUENCE</scope>
    <source>
        <strain evidence="1">IHI 201604</strain>
    </source>
</reference>
<dbReference type="Proteomes" id="UP000722485">
    <property type="component" value="Unassembled WGS sequence"/>
</dbReference>
<dbReference type="OrthoDB" id="18797at2759"/>
<accession>A0A9P5LIV9</accession>
<sequence>MLEFANGYAIARDRKHKGDGNHVVISLRGEPQLQLEHPNARTTQAAIDKLLGTDYEAYVRTVVVSHESAGSILNSTLLQQSDLMEASLGLSILDQCGQVSNPGL</sequence>
<organism evidence="1 2">
    <name type="scientific">Cylindrodendrum hubeiense</name>
    <dbReference type="NCBI Taxonomy" id="595255"/>
    <lineage>
        <taxon>Eukaryota</taxon>
        <taxon>Fungi</taxon>
        <taxon>Dikarya</taxon>
        <taxon>Ascomycota</taxon>
        <taxon>Pezizomycotina</taxon>
        <taxon>Sordariomycetes</taxon>
        <taxon>Hypocreomycetidae</taxon>
        <taxon>Hypocreales</taxon>
        <taxon>Nectriaceae</taxon>
        <taxon>Cylindrodendrum</taxon>
    </lineage>
</organism>
<protein>
    <submittedName>
        <fullName evidence="1">Uncharacterized protein</fullName>
    </submittedName>
</protein>
<keyword evidence="2" id="KW-1185">Reference proteome</keyword>
<comment type="caution">
    <text evidence="1">The sequence shown here is derived from an EMBL/GenBank/DDBJ whole genome shotgun (WGS) entry which is preliminary data.</text>
</comment>
<dbReference type="AlphaFoldDB" id="A0A9P5LIV9"/>
<dbReference type="EMBL" id="JAANBB010000051">
    <property type="protein sequence ID" value="KAF7553056.1"/>
    <property type="molecule type" value="Genomic_DNA"/>
</dbReference>
<gene>
    <name evidence="1" type="ORF">G7Z17_g3922</name>
</gene>
<evidence type="ECO:0000313" key="2">
    <source>
        <dbReference type="Proteomes" id="UP000722485"/>
    </source>
</evidence>